<dbReference type="Proteomes" id="UP000800097">
    <property type="component" value="Unassembled WGS sequence"/>
</dbReference>
<feature type="region of interest" description="Disordered" evidence="1">
    <location>
        <begin position="124"/>
        <end position="167"/>
    </location>
</feature>
<name>A0A6A6J792_WESOR</name>
<feature type="region of interest" description="Disordered" evidence="1">
    <location>
        <begin position="987"/>
        <end position="1014"/>
    </location>
</feature>
<feature type="compositionally biased region" description="Basic and acidic residues" evidence="1">
    <location>
        <begin position="432"/>
        <end position="442"/>
    </location>
</feature>
<feature type="region of interest" description="Disordered" evidence="1">
    <location>
        <begin position="754"/>
        <end position="782"/>
    </location>
</feature>
<organism evidence="2 3">
    <name type="scientific">Westerdykella ornata</name>
    <dbReference type="NCBI Taxonomy" id="318751"/>
    <lineage>
        <taxon>Eukaryota</taxon>
        <taxon>Fungi</taxon>
        <taxon>Dikarya</taxon>
        <taxon>Ascomycota</taxon>
        <taxon>Pezizomycotina</taxon>
        <taxon>Dothideomycetes</taxon>
        <taxon>Pleosporomycetidae</taxon>
        <taxon>Pleosporales</taxon>
        <taxon>Sporormiaceae</taxon>
        <taxon>Westerdykella</taxon>
    </lineage>
</organism>
<feature type="compositionally biased region" description="Low complexity" evidence="1">
    <location>
        <begin position="379"/>
        <end position="388"/>
    </location>
</feature>
<feature type="compositionally biased region" description="Polar residues" evidence="1">
    <location>
        <begin position="589"/>
        <end position="607"/>
    </location>
</feature>
<feature type="compositionally biased region" description="Low complexity" evidence="1">
    <location>
        <begin position="527"/>
        <end position="540"/>
    </location>
</feature>
<sequence>MTRRPGPREEEDDLLLAAHTYDLISSFIRGNGSLATRGRGPRHLDIQFRLVNSGLYEVGDGAGEAVNTVTRAALRDANTHDRYEQSHVPAYGQLSARMADVAQGLPIVPVLTENPGVKRDDLATHASREEQDQSNTTIQQRTRETSESAAPKTDLDHGGDCVHNPLANYPGPQLETWDDGRSTVRFCDSDSKCNGSQNVQPHENDLNHHEITTPSSPNKSEYAPKFERQPQEHSRKIIRDIRANDIGLHKNTQHEAQSTVCFQDGVYSHSDIEGEPQAVTSGEEKIAAPGSNAMSLDGTQDDDIAQGSDQDGDLELTSSQGNMDIAAQDDSDSDYVESPDEKKKKKQKNSKQDSRKRSSGHMSEGPSTPIPKKSRLCLPTTPKTPTPKAGAVQTSRFQSDSTYALSPSDPGVSPGVMTGSPRGRSINKSGQPRKEREPRPKLMRWNDADWRRAVLSLIGVCGEVGIAIPFEKVARSINENLTGTAFQQALLKLRTRMTDEGYEVPVLKMRWSKKDDDNNTVSATSPLNTGEGNSGGTTTNLNEQEKVKVVWRTPRRKPTKDQEVQTSICTVKVSLATHSPGDHRANPESGVQETPTRIGNVRRSMSANHLPVKPTESDPEVRMNSRRRRQQNNIGNNVQHCVSSITSQPTQNVSMDSHGKSMASYVTDSRWTQPPIFGGLAAQDTDMRDYSGFPDNQAQAVPEGSTNNENTTFAGYNQYYHLPSIQPTMTATGSFHPHGIDDYYMNFANNNLVHTRDQNDPVNSIEPSQNNGTPRSKDPLQSHKPVMRNRLAHQYHSLCPINGISGIRDNHDSLVARNALTMDSQLVRYTNGQQPGRVGSPSDDDSKQQLVSPDETTEKAPSFVNPEAALMAAYSSRMNGGAAGERVPTFEANKAHAPHHAFMSTSSPASQAFNTGVSNLGCPFKFRQCQSGNARGSDYHDGIFGDTPALLGNTTPQSRALSELFNEPPQPVSALAVPSWEMQTLELQQAGDQGVHDPTEAEEPAPNADDSFYVDGYSLSVDGA</sequence>
<evidence type="ECO:0000313" key="2">
    <source>
        <dbReference type="EMBL" id="KAF2272282.1"/>
    </source>
</evidence>
<feature type="compositionally biased region" description="Polar residues" evidence="1">
    <location>
        <begin position="192"/>
        <end position="201"/>
    </location>
</feature>
<dbReference type="GeneID" id="54547113"/>
<dbReference type="EMBL" id="ML986523">
    <property type="protein sequence ID" value="KAF2272282.1"/>
    <property type="molecule type" value="Genomic_DNA"/>
</dbReference>
<gene>
    <name evidence="2" type="ORF">EI97DRAFT_229212</name>
</gene>
<dbReference type="RefSeq" id="XP_033649821.1">
    <property type="nucleotide sequence ID" value="XM_033793938.1"/>
</dbReference>
<feature type="region of interest" description="Disordered" evidence="1">
    <location>
        <begin position="289"/>
        <end position="442"/>
    </location>
</feature>
<dbReference type="AlphaFoldDB" id="A0A6A6J792"/>
<dbReference type="OrthoDB" id="3903267at2759"/>
<feature type="compositionally biased region" description="Basic and acidic residues" evidence="1">
    <location>
        <begin position="202"/>
        <end position="211"/>
    </location>
</feature>
<accession>A0A6A6J792</accession>
<evidence type="ECO:0000256" key="1">
    <source>
        <dbReference type="SAM" id="MobiDB-lite"/>
    </source>
</evidence>
<evidence type="ECO:0000313" key="3">
    <source>
        <dbReference type="Proteomes" id="UP000800097"/>
    </source>
</evidence>
<feature type="region of interest" description="Disordered" evidence="1">
    <location>
        <begin position="515"/>
        <end position="540"/>
    </location>
</feature>
<feature type="compositionally biased region" description="Polar residues" evidence="1">
    <location>
        <begin position="392"/>
        <end position="405"/>
    </location>
</feature>
<keyword evidence="3" id="KW-1185">Reference proteome</keyword>
<feature type="region of interest" description="Disordered" evidence="1">
    <location>
        <begin position="192"/>
        <end position="234"/>
    </location>
</feature>
<feature type="compositionally biased region" description="Acidic residues" evidence="1">
    <location>
        <begin position="327"/>
        <end position="338"/>
    </location>
</feature>
<feature type="compositionally biased region" description="Polar residues" evidence="1">
    <location>
        <begin position="760"/>
        <end position="774"/>
    </location>
</feature>
<proteinExistence type="predicted"/>
<reference evidence="2" key="1">
    <citation type="journal article" date="2020" name="Stud. Mycol.">
        <title>101 Dothideomycetes genomes: a test case for predicting lifestyles and emergence of pathogens.</title>
        <authorList>
            <person name="Haridas S."/>
            <person name="Albert R."/>
            <person name="Binder M."/>
            <person name="Bloem J."/>
            <person name="Labutti K."/>
            <person name="Salamov A."/>
            <person name="Andreopoulos B."/>
            <person name="Baker S."/>
            <person name="Barry K."/>
            <person name="Bills G."/>
            <person name="Bluhm B."/>
            <person name="Cannon C."/>
            <person name="Castanera R."/>
            <person name="Culley D."/>
            <person name="Daum C."/>
            <person name="Ezra D."/>
            <person name="Gonzalez J."/>
            <person name="Henrissat B."/>
            <person name="Kuo A."/>
            <person name="Liang C."/>
            <person name="Lipzen A."/>
            <person name="Lutzoni F."/>
            <person name="Magnuson J."/>
            <person name="Mondo S."/>
            <person name="Nolan M."/>
            <person name="Ohm R."/>
            <person name="Pangilinan J."/>
            <person name="Park H.-J."/>
            <person name="Ramirez L."/>
            <person name="Alfaro M."/>
            <person name="Sun H."/>
            <person name="Tritt A."/>
            <person name="Yoshinaga Y."/>
            <person name="Zwiers L.-H."/>
            <person name="Turgeon B."/>
            <person name="Goodwin S."/>
            <person name="Spatafora J."/>
            <person name="Crous P."/>
            <person name="Grigoriev I."/>
        </authorList>
    </citation>
    <scope>NUCLEOTIDE SEQUENCE</scope>
    <source>
        <strain evidence="2">CBS 379.55</strain>
    </source>
</reference>
<feature type="region of interest" description="Disordered" evidence="1">
    <location>
        <begin position="576"/>
        <end position="639"/>
    </location>
</feature>
<protein>
    <submittedName>
        <fullName evidence="2">Uncharacterized protein</fullName>
    </submittedName>
</protein>
<feature type="compositionally biased region" description="Acidic residues" evidence="1">
    <location>
        <begin position="299"/>
        <end position="314"/>
    </location>
</feature>
<feature type="compositionally biased region" description="Basic and acidic residues" evidence="1">
    <location>
        <begin position="222"/>
        <end position="234"/>
    </location>
</feature>
<feature type="region of interest" description="Disordered" evidence="1">
    <location>
        <begin position="831"/>
        <end position="863"/>
    </location>
</feature>